<evidence type="ECO:0008006" key="4">
    <source>
        <dbReference type="Google" id="ProtNLM"/>
    </source>
</evidence>
<name>A0A0G1FKL5_9BACT</name>
<keyword evidence="1" id="KW-0812">Transmembrane</keyword>
<organism evidence="2 3">
    <name type="scientific">Candidatus Gottesmanbacteria bacterium GW2011_GWB1_43_11</name>
    <dbReference type="NCBI Taxonomy" id="1618446"/>
    <lineage>
        <taxon>Bacteria</taxon>
        <taxon>Candidatus Gottesmaniibacteriota</taxon>
    </lineage>
</organism>
<dbReference type="AlphaFoldDB" id="A0A0G1FKL5"/>
<keyword evidence="1" id="KW-1133">Transmembrane helix</keyword>
<sequence>MLIQIFFSLFLLFALSRVILQVKSAKISPGGFLFWSALFIFALVGVIEPKLTSYIANFLGIGRGADVVLYTSIALLFYLIFRLSIALEETRREITKLVRKITLDDKSQVKSSRSRG</sequence>
<dbReference type="InterPro" id="IPR019277">
    <property type="entry name" value="DUF2304"/>
</dbReference>
<feature type="transmembrane region" description="Helical" evidence="1">
    <location>
        <begin position="67"/>
        <end position="87"/>
    </location>
</feature>
<dbReference type="STRING" id="1618446.UV61_C0002G0159"/>
<reference evidence="2 3" key="1">
    <citation type="journal article" date="2015" name="Nature">
        <title>rRNA introns, odd ribosomes, and small enigmatic genomes across a large radiation of phyla.</title>
        <authorList>
            <person name="Brown C.T."/>
            <person name="Hug L.A."/>
            <person name="Thomas B.C."/>
            <person name="Sharon I."/>
            <person name="Castelle C.J."/>
            <person name="Singh A."/>
            <person name="Wilkins M.J."/>
            <person name="Williams K.H."/>
            <person name="Banfield J.F."/>
        </authorList>
    </citation>
    <scope>NUCLEOTIDE SEQUENCE [LARGE SCALE GENOMIC DNA]</scope>
</reference>
<gene>
    <name evidence="2" type="ORF">UV61_C0002G0159</name>
</gene>
<comment type="caution">
    <text evidence="2">The sequence shown here is derived from an EMBL/GenBank/DDBJ whole genome shotgun (WGS) entry which is preliminary data.</text>
</comment>
<proteinExistence type="predicted"/>
<evidence type="ECO:0000256" key="1">
    <source>
        <dbReference type="SAM" id="Phobius"/>
    </source>
</evidence>
<evidence type="ECO:0000313" key="2">
    <source>
        <dbReference type="EMBL" id="KKS87438.1"/>
    </source>
</evidence>
<dbReference type="Pfam" id="PF10066">
    <property type="entry name" value="DUF2304"/>
    <property type="match status" value="1"/>
</dbReference>
<feature type="transmembrane region" description="Helical" evidence="1">
    <location>
        <begin position="30"/>
        <end position="47"/>
    </location>
</feature>
<dbReference type="EMBL" id="LCFD01000002">
    <property type="protein sequence ID" value="KKS87438.1"/>
    <property type="molecule type" value="Genomic_DNA"/>
</dbReference>
<evidence type="ECO:0000313" key="3">
    <source>
        <dbReference type="Proteomes" id="UP000034050"/>
    </source>
</evidence>
<dbReference type="Proteomes" id="UP000034050">
    <property type="component" value="Unassembled WGS sequence"/>
</dbReference>
<accession>A0A0G1FKL5</accession>
<keyword evidence="1" id="KW-0472">Membrane</keyword>
<protein>
    <recommendedName>
        <fullName evidence="4">DUF2304 domain-containing protein</fullName>
    </recommendedName>
</protein>